<keyword evidence="3" id="KW-1185">Reference proteome</keyword>
<reference evidence="2" key="1">
    <citation type="submission" date="2021-04" db="EMBL/GenBank/DDBJ databases">
        <title>Genome based classification of Actinospica acidithermotolerans sp. nov., an actinobacterium isolated from an Indonesian hot spring.</title>
        <authorList>
            <person name="Kusuma A.B."/>
            <person name="Putra K.E."/>
            <person name="Nafisah S."/>
            <person name="Loh J."/>
            <person name="Nouioui I."/>
            <person name="Goodfellow M."/>
        </authorList>
    </citation>
    <scope>NUCLEOTIDE SEQUENCE</scope>
    <source>
        <strain evidence="2">DSM 45618</strain>
    </source>
</reference>
<dbReference type="RefSeq" id="WP_211466872.1">
    <property type="nucleotide sequence ID" value="NZ_JAGSXH010000024.1"/>
</dbReference>
<protein>
    <submittedName>
        <fullName evidence="2">Uncharacterized protein</fullName>
    </submittedName>
</protein>
<name>A0A8J7WP38_9ACTN</name>
<keyword evidence="1" id="KW-0812">Transmembrane</keyword>
<evidence type="ECO:0000313" key="2">
    <source>
        <dbReference type="EMBL" id="MBS2963302.1"/>
    </source>
</evidence>
<gene>
    <name evidence="2" type="ORF">KGA66_09615</name>
</gene>
<feature type="transmembrane region" description="Helical" evidence="1">
    <location>
        <begin position="42"/>
        <end position="63"/>
    </location>
</feature>
<organism evidence="2 3">
    <name type="scientific">Actinocrinis puniceicyclus</name>
    <dbReference type="NCBI Taxonomy" id="977794"/>
    <lineage>
        <taxon>Bacteria</taxon>
        <taxon>Bacillati</taxon>
        <taxon>Actinomycetota</taxon>
        <taxon>Actinomycetes</taxon>
        <taxon>Catenulisporales</taxon>
        <taxon>Actinospicaceae</taxon>
        <taxon>Actinocrinis</taxon>
    </lineage>
</organism>
<keyword evidence="1" id="KW-0472">Membrane</keyword>
<dbReference type="Proteomes" id="UP000677913">
    <property type="component" value="Unassembled WGS sequence"/>
</dbReference>
<comment type="caution">
    <text evidence="2">The sequence shown here is derived from an EMBL/GenBank/DDBJ whole genome shotgun (WGS) entry which is preliminary data.</text>
</comment>
<dbReference type="EMBL" id="JAGSXH010000024">
    <property type="protein sequence ID" value="MBS2963302.1"/>
    <property type="molecule type" value="Genomic_DNA"/>
</dbReference>
<keyword evidence="1" id="KW-1133">Transmembrane helix</keyword>
<sequence length="66" mass="7209">MDRHGRPPASDVEAWLAQELSFLYAVERKVLRRAALARRSRWLCVALLAVGVCCSAWAVVGALGKG</sequence>
<dbReference type="AlphaFoldDB" id="A0A8J7WP38"/>
<evidence type="ECO:0000256" key="1">
    <source>
        <dbReference type="SAM" id="Phobius"/>
    </source>
</evidence>
<proteinExistence type="predicted"/>
<evidence type="ECO:0000313" key="3">
    <source>
        <dbReference type="Proteomes" id="UP000677913"/>
    </source>
</evidence>
<accession>A0A8J7WP38</accession>